<sequence length="60" mass="6462">MRVINQSTDFKKGDRVRYTGSGYPDLGTGTVTSLNANFVFVDYYGTGIGIATPAKELAKV</sequence>
<gene>
    <name evidence="1" type="ORF">H3H32_12015</name>
</gene>
<dbReference type="RefSeq" id="WP_182462936.1">
    <property type="nucleotide sequence ID" value="NZ_CP059732.1"/>
</dbReference>
<organism evidence="1 2">
    <name type="scientific">Spirosoma foliorum</name>
    <dbReference type="NCBI Taxonomy" id="2710596"/>
    <lineage>
        <taxon>Bacteria</taxon>
        <taxon>Pseudomonadati</taxon>
        <taxon>Bacteroidota</taxon>
        <taxon>Cytophagia</taxon>
        <taxon>Cytophagales</taxon>
        <taxon>Cytophagaceae</taxon>
        <taxon>Spirosoma</taxon>
    </lineage>
</organism>
<keyword evidence="2" id="KW-1185">Reference proteome</keyword>
<name>A0A7G5H362_9BACT</name>
<evidence type="ECO:0000313" key="1">
    <source>
        <dbReference type="EMBL" id="QMW05554.1"/>
    </source>
</evidence>
<accession>A0A7G5H362</accession>
<dbReference type="EMBL" id="CP059732">
    <property type="protein sequence ID" value="QMW05554.1"/>
    <property type="molecule type" value="Genomic_DNA"/>
</dbReference>
<proteinExistence type="predicted"/>
<protein>
    <submittedName>
        <fullName evidence="1">Uncharacterized protein</fullName>
    </submittedName>
</protein>
<dbReference type="KEGG" id="sfol:H3H32_12015"/>
<dbReference type="Proteomes" id="UP000515369">
    <property type="component" value="Chromosome"/>
</dbReference>
<reference evidence="1 2" key="1">
    <citation type="submission" date="2020-07" db="EMBL/GenBank/DDBJ databases">
        <title>Spirosoma foliorum sp. nov., isolated from the leaves on the Nejang mountain Korea, Republic of.</title>
        <authorList>
            <person name="Ho H."/>
            <person name="Lee Y.-J."/>
            <person name="Nurcahyanto D.-A."/>
            <person name="Kim S.-G."/>
        </authorList>
    </citation>
    <scope>NUCLEOTIDE SEQUENCE [LARGE SCALE GENOMIC DNA]</scope>
    <source>
        <strain evidence="1 2">PL0136</strain>
    </source>
</reference>
<evidence type="ECO:0000313" key="2">
    <source>
        <dbReference type="Proteomes" id="UP000515369"/>
    </source>
</evidence>
<dbReference type="AlphaFoldDB" id="A0A7G5H362"/>